<protein>
    <recommendedName>
        <fullName evidence="2">Ice-binding protein C-terminal domain-containing protein</fullName>
    </recommendedName>
</protein>
<comment type="caution">
    <text evidence="3">The sequence shown here is derived from an EMBL/GenBank/DDBJ whole genome shotgun (WGS) entry which is preliminary data.</text>
</comment>
<feature type="domain" description="Ice-binding protein C-terminal" evidence="2">
    <location>
        <begin position="217"/>
        <end position="241"/>
    </location>
</feature>
<name>A0A5C6B9U0_9PLAN</name>
<evidence type="ECO:0000313" key="4">
    <source>
        <dbReference type="Proteomes" id="UP000320735"/>
    </source>
</evidence>
<accession>A0A5C6B9U0</accession>
<evidence type="ECO:0000313" key="3">
    <source>
        <dbReference type="EMBL" id="TWU08728.1"/>
    </source>
</evidence>
<dbReference type="Pfam" id="PF07589">
    <property type="entry name" value="PEP-CTERM"/>
    <property type="match status" value="1"/>
</dbReference>
<keyword evidence="4" id="KW-1185">Reference proteome</keyword>
<evidence type="ECO:0000259" key="2">
    <source>
        <dbReference type="Pfam" id="PF07589"/>
    </source>
</evidence>
<dbReference type="InterPro" id="IPR013424">
    <property type="entry name" value="Ice-binding_C"/>
</dbReference>
<evidence type="ECO:0000256" key="1">
    <source>
        <dbReference type="SAM" id="Phobius"/>
    </source>
</evidence>
<keyword evidence="1" id="KW-0812">Transmembrane</keyword>
<sequence>MKSFNCRDGERILPFKRSPYYRGVGRATLAAVLAATLFGVCCVGSVNAGLLTANYSGTLTSVPVELMPQFAVGQTVTGSYTFESTTTARAGSTSNAAFFDALTNASYSAGTYTATTTGAPEIQVDNDVAGNDRYGVVSSVPNGLTGAAVNGIPLLFASIRLDDSTGTVFNNALNLPTSIDLNDFDSNEFILFFGAFEAETFVVSGELTSFEITGPSAVPEPSSFFLASIGVVGLAVAGYRKRRARNL</sequence>
<keyword evidence="1" id="KW-0472">Membrane</keyword>
<feature type="transmembrane region" description="Helical" evidence="1">
    <location>
        <begin position="222"/>
        <end position="239"/>
    </location>
</feature>
<keyword evidence="1" id="KW-1133">Transmembrane helix</keyword>
<gene>
    <name evidence="3" type="ORF">CA54_39650</name>
</gene>
<dbReference type="EMBL" id="SJPP01000002">
    <property type="protein sequence ID" value="TWU08728.1"/>
    <property type="molecule type" value="Genomic_DNA"/>
</dbReference>
<dbReference type="Proteomes" id="UP000320735">
    <property type="component" value="Unassembled WGS sequence"/>
</dbReference>
<proteinExistence type="predicted"/>
<reference evidence="3 4" key="1">
    <citation type="submission" date="2019-02" db="EMBL/GenBank/DDBJ databases">
        <title>Deep-cultivation of Planctomycetes and their phenomic and genomic characterization uncovers novel biology.</title>
        <authorList>
            <person name="Wiegand S."/>
            <person name="Jogler M."/>
            <person name="Boedeker C."/>
            <person name="Pinto D."/>
            <person name="Vollmers J."/>
            <person name="Rivas-Marin E."/>
            <person name="Kohn T."/>
            <person name="Peeters S.H."/>
            <person name="Heuer A."/>
            <person name="Rast P."/>
            <person name="Oberbeckmann S."/>
            <person name="Bunk B."/>
            <person name="Jeske O."/>
            <person name="Meyerdierks A."/>
            <person name="Storesund J.E."/>
            <person name="Kallscheuer N."/>
            <person name="Luecker S."/>
            <person name="Lage O.M."/>
            <person name="Pohl T."/>
            <person name="Merkel B.J."/>
            <person name="Hornburger P."/>
            <person name="Mueller R.-W."/>
            <person name="Bruemmer F."/>
            <person name="Labrenz M."/>
            <person name="Spormann A.M."/>
            <person name="Op Den Camp H."/>
            <person name="Overmann J."/>
            <person name="Amann R."/>
            <person name="Jetten M.S.M."/>
            <person name="Mascher T."/>
            <person name="Medema M.H."/>
            <person name="Devos D.P."/>
            <person name="Kaster A.-K."/>
            <person name="Ovreas L."/>
            <person name="Rohde M."/>
            <person name="Galperin M.Y."/>
            <person name="Jogler C."/>
        </authorList>
    </citation>
    <scope>NUCLEOTIDE SEQUENCE [LARGE SCALE GENOMIC DNA]</scope>
    <source>
        <strain evidence="3 4">CA54</strain>
    </source>
</reference>
<organism evidence="3 4">
    <name type="scientific">Symmachiella macrocystis</name>
    <dbReference type="NCBI Taxonomy" id="2527985"/>
    <lineage>
        <taxon>Bacteria</taxon>
        <taxon>Pseudomonadati</taxon>
        <taxon>Planctomycetota</taxon>
        <taxon>Planctomycetia</taxon>
        <taxon>Planctomycetales</taxon>
        <taxon>Planctomycetaceae</taxon>
        <taxon>Symmachiella</taxon>
    </lineage>
</organism>
<dbReference type="AlphaFoldDB" id="A0A5C6B9U0"/>